<accession>A0A8J2KKC4</accession>
<evidence type="ECO:0000313" key="2">
    <source>
        <dbReference type="Proteomes" id="UP000708208"/>
    </source>
</evidence>
<comment type="caution">
    <text evidence="1">The sequence shown here is derived from an EMBL/GenBank/DDBJ whole genome shotgun (WGS) entry which is preliminary data.</text>
</comment>
<organism evidence="1 2">
    <name type="scientific">Allacma fusca</name>
    <dbReference type="NCBI Taxonomy" id="39272"/>
    <lineage>
        <taxon>Eukaryota</taxon>
        <taxon>Metazoa</taxon>
        <taxon>Ecdysozoa</taxon>
        <taxon>Arthropoda</taxon>
        <taxon>Hexapoda</taxon>
        <taxon>Collembola</taxon>
        <taxon>Symphypleona</taxon>
        <taxon>Sminthuridae</taxon>
        <taxon>Allacma</taxon>
    </lineage>
</organism>
<proteinExistence type="predicted"/>
<keyword evidence="2" id="KW-1185">Reference proteome</keyword>
<gene>
    <name evidence="1" type="ORF">AFUS01_LOCUS27171</name>
</gene>
<dbReference type="Proteomes" id="UP000708208">
    <property type="component" value="Unassembled WGS sequence"/>
</dbReference>
<reference evidence="1" key="1">
    <citation type="submission" date="2021-06" db="EMBL/GenBank/DDBJ databases">
        <authorList>
            <person name="Hodson N. C."/>
            <person name="Mongue J. A."/>
            <person name="Jaron S. K."/>
        </authorList>
    </citation>
    <scope>NUCLEOTIDE SEQUENCE</scope>
</reference>
<dbReference type="EMBL" id="CAJVCH010373205">
    <property type="protein sequence ID" value="CAG7816555.1"/>
    <property type="molecule type" value="Genomic_DNA"/>
</dbReference>
<dbReference type="AlphaFoldDB" id="A0A8J2KKC4"/>
<protein>
    <submittedName>
        <fullName evidence="1">Uncharacterized protein</fullName>
    </submittedName>
</protein>
<sequence>MGLQKLLQHAYLLHQPYAAVVFFSYPLLPHELTLERQLLPSSTTSFARRNIHWDRWMECKNLKTTVLQVFVHRDLFELYYDQMIRLIYEAK</sequence>
<name>A0A8J2KKC4_9HEXA</name>
<evidence type="ECO:0000313" key="1">
    <source>
        <dbReference type="EMBL" id="CAG7816555.1"/>
    </source>
</evidence>